<evidence type="ECO:0000313" key="2">
    <source>
        <dbReference type="Proteomes" id="UP000563151"/>
    </source>
</evidence>
<evidence type="ECO:0000313" key="1">
    <source>
        <dbReference type="EMBL" id="MBC2397665.1"/>
    </source>
</evidence>
<name>A0A923E724_CLOTT</name>
<sequence length="124" mass="15154">MSKYSNRRRSHIHFIRQYCIKSNEYTGTRVVIFIKGKKKYIYDMENFKIHRYENPKNKKPNKSTWNIVCCSIDKIIKKQMVNFSQDGKLKMYHILYESLELELIEYYLKVFKEENIPPIKIYLS</sequence>
<organism evidence="1 2">
    <name type="scientific">Clostridium tetanomorphum</name>
    <dbReference type="NCBI Taxonomy" id="1553"/>
    <lineage>
        <taxon>Bacteria</taxon>
        <taxon>Bacillati</taxon>
        <taxon>Bacillota</taxon>
        <taxon>Clostridia</taxon>
        <taxon>Eubacteriales</taxon>
        <taxon>Clostridiaceae</taxon>
        <taxon>Clostridium</taxon>
    </lineage>
</organism>
<dbReference type="EMBL" id="JAAZWO010000007">
    <property type="protein sequence ID" value="MBC2397665.1"/>
    <property type="molecule type" value="Genomic_DNA"/>
</dbReference>
<dbReference type="Proteomes" id="UP000563151">
    <property type="component" value="Unassembled WGS sequence"/>
</dbReference>
<gene>
    <name evidence="1" type="ORF">HGG79_07740</name>
</gene>
<keyword evidence="2" id="KW-1185">Reference proteome</keyword>
<reference evidence="1 2" key="1">
    <citation type="submission" date="2020-04" db="EMBL/GenBank/DDBJ databases">
        <title>Genomic insights into acetone-butanol-ethanol (ABE) fermentation by sequencing solventogenic clostridia strains.</title>
        <authorList>
            <person name="Brown S."/>
        </authorList>
    </citation>
    <scope>NUCLEOTIDE SEQUENCE [LARGE SCALE GENOMIC DNA]</scope>
    <source>
        <strain evidence="1 2">DJ011</strain>
    </source>
</reference>
<comment type="caution">
    <text evidence="1">The sequence shown here is derived from an EMBL/GenBank/DDBJ whole genome shotgun (WGS) entry which is preliminary data.</text>
</comment>
<protein>
    <submittedName>
        <fullName evidence="1">Uncharacterized protein</fullName>
    </submittedName>
</protein>
<dbReference type="AlphaFoldDB" id="A0A923E724"/>
<accession>A0A923E724</accession>
<proteinExistence type="predicted"/>
<dbReference type="RefSeq" id="WP_035148211.1">
    <property type="nucleotide sequence ID" value="NZ_JAAZWO010000007.1"/>
</dbReference>